<accession>A0A640K8X9</accession>
<dbReference type="VEuPathDB" id="TriTrypDB:LtaPh_0801700"/>
<dbReference type="PANTHER" id="PTHR46652:SF3">
    <property type="entry name" value="LEUCINE-RICH REPEAT-CONTAINING PROTEIN 9"/>
    <property type="match status" value="1"/>
</dbReference>
<sequence length="649" mass="71174">MLTSTMLELLVSFLPQPPRAMIAAGPRVRCATERRSCVGASSSRSFAVERVPARYAREQSICLALAAGVQEVMVVTCCAAGRKDGAQAALEVGMWWVDRCLSTAAQRAAGGTATLFCVMNIAEVAVEQLTLYSIEDSPLSGPSTIGRMRMPRHLFGLQLFRLGGLRRVQLSPSVRRLVVEVDVRSCLRWPQSEVNNLLTNLQSPLRAARVATCSVSPVKLLNKFHASLRVLYLFRRTSARRDPNDSQVPLNMEDEEYEEEESNPSPSLTPAMDVPATTQSASQLPAAVHETAQMAPTTGRVAAQSTSTSSTAAAGTRSRRTKHLRLSPAAAAAPVLEELYVISSARRSLPRWVETCTGLKHITLRHCAYNRLESLRFARNLRSVVLEGCASLTGFDFLCNLPELRSVTVRGCGLMGDLSWVPRLTGPLTFLCVHQTLPAPITGLVSASSPEMHLSVLEELNLSLPSPSTLRPFVAHSFSTLRELTLFMCVRMRGFSDLPALPGLEKVAITVNDHMQNFSWLSRSPRVVEVRATQCSQLTSLTGLDALHQLRVLDINGCQRVRTIAPLAECVALTYLDVSHCNLLTRVSVLEKLACLQCVLMNNCASLVKDFRWIEGCPKLMEVMVPGAAWINPAREVLRRIGRHNVVLC</sequence>
<dbReference type="AlphaFoldDB" id="A0A640K8X9"/>
<feature type="compositionally biased region" description="Low complexity" evidence="3">
    <location>
        <begin position="302"/>
        <end position="316"/>
    </location>
</feature>
<dbReference type="PANTHER" id="PTHR46652">
    <property type="entry name" value="LEUCINE-RICH REPEAT AND IQ DOMAIN-CONTAINING PROTEIN 1-RELATED"/>
    <property type="match status" value="1"/>
</dbReference>
<dbReference type="InterPro" id="IPR050836">
    <property type="entry name" value="SDS22/Internalin_LRR"/>
</dbReference>
<name>A0A640K8X9_LEITA</name>
<dbReference type="InterPro" id="IPR032675">
    <property type="entry name" value="LRR_dom_sf"/>
</dbReference>
<feature type="region of interest" description="Disordered" evidence="3">
    <location>
        <begin position="294"/>
        <end position="321"/>
    </location>
</feature>
<proteinExistence type="predicted"/>
<evidence type="ECO:0000313" key="4">
    <source>
        <dbReference type="EMBL" id="GET86146.1"/>
    </source>
</evidence>
<feature type="region of interest" description="Disordered" evidence="3">
    <location>
        <begin position="241"/>
        <end position="282"/>
    </location>
</feature>
<dbReference type="SUPFAM" id="SSF52058">
    <property type="entry name" value="L domain-like"/>
    <property type="match status" value="1"/>
</dbReference>
<evidence type="ECO:0008006" key="6">
    <source>
        <dbReference type="Google" id="ProtNLM"/>
    </source>
</evidence>
<protein>
    <recommendedName>
        <fullName evidence="6">Leucine-rich repeat protein (LRRP)</fullName>
    </recommendedName>
</protein>
<evidence type="ECO:0000313" key="5">
    <source>
        <dbReference type="Proteomes" id="UP000419144"/>
    </source>
</evidence>
<keyword evidence="5" id="KW-1185">Reference proteome</keyword>
<organism evidence="4 5">
    <name type="scientific">Leishmania tarentolae</name>
    <name type="common">Sauroleishmania tarentolae</name>
    <dbReference type="NCBI Taxonomy" id="5689"/>
    <lineage>
        <taxon>Eukaryota</taxon>
        <taxon>Discoba</taxon>
        <taxon>Euglenozoa</taxon>
        <taxon>Kinetoplastea</taxon>
        <taxon>Metakinetoplastina</taxon>
        <taxon>Trypanosomatida</taxon>
        <taxon>Trypanosomatidae</taxon>
        <taxon>Leishmaniinae</taxon>
        <taxon>Leishmania</taxon>
        <taxon>lizard Leishmania</taxon>
    </lineage>
</organism>
<keyword evidence="2" id="KW-0677">Repeat</keyword>
<comment type="caution">
    <text evidence="4">The sequence shown here is derived from an EMBL/GenBank/DDBJ whole genome shotgun (WGS) entry which is preliminary data.</text>
</comment>
<feature type="compositionally biased region" description="Acidic residues" evidence="3">
    <location>
        <begin position="252"/>
        <end position="262"/>
    </location>
</feature>
<dbReference type="Proteomes" id="UP000419144">
    <property type="component" value="Unassembled WGS sequence"/>
</dbReference>
<gene>
    <name evidence="4" type="ORF">LtaPh_0801700</name>
</gene>
<dbReference type="OrthoDB" id="10257471at2759"/>
<evidence type="ECO:0000256" key="2">
    <source>
        <dbReference type="ARBA" id="ARBA00022737"/>
    </source>
</evidence>
<evidence type="ECO:0000256" key="1">
    <source>
        <dbReference type="ARBA" id="ARBA00022614"/>
    </source>
</evidence>
<evidence type="ECO:0000256" key="3">
    <source>
        <dbReference type="SAM" id="MobiDB-lite"/>
    </source>
</evidence>
<dbReference type="Gene3D" id="3.80.10.10">
    <property type="entry name" value="Ribonuclease Inhibitor"/>
    <property type="match status" value="1"/>
</dbReference>
<reference evidence="4" key="1">
    <citation type="submission" date="2019-11" db="EMBL/GenBank/DDBJ databases">
        <title>Leishmania tarentolae CDS.</title>
        <authorList>
            <person name="Goto Y."/>
            <person name="Yamagishi J."/>
        </authorList>
    </citation>
    <scope>NUCLEOTIDE SEQUENCE [LARGE SCALE GENOMIC DNA]</scope>
    <source>
        <strain evidence="4">Parrot Tar II</strain>
    </source>
</reference>
<dbReference type="EMBL" id="BLBS01000009">
    <property type="protein sequence ID" value="GET86146.1"/>
    <property type="molecule type" value="Genomic_DNA"/>
</dbReference>
<keyword evidence="1" id="KW-0433">Leucine-rich repeat</keyword>